<reference evidence="2 3" key="1">
    <citation type="submission" date="2020-12" db="EMBL/GenBank/DDBJ databases">
        <title>Novel Thalassolituus-related marine hydrocarbonoclastic bacteria mediated algae-derived hydrocarbons mineralization in twilight zone of the northern South China Sea.</title>
        <authorList>
            <person name="Dong C."/>
        </authorList>
    </citation>
    <scope>NUCLEOTIDE SEQUENCE [LARGE SCALE GENOMIC DNA]</scope>
    <source>
        <strain evidence="2 3">IMCC1826</strain>
    </source>
</reference>
<dbReference type="PROSITE" id="PS51186">
    <property type="entry name" value="GNAT"/>
    <property type="match status" value="1"/>
</dbReference>
<dbReference type="Proteomes" id="UP000714380">
    <property type="component" value="Unassembled WGS sequence"/>
</dbReference>
<accession>A0ABS7ZUS1</accession>
<dbReference type="InterPro" id="IPR000182">
    <property type="entry name" value="GNAT_dom"/>
</dbReference>
<comment type="caution">
    <text evidence="2">The sequence shown here is derived from an EMBL/GenBank/DDBJ whole genome shotgun (WGS) entry which is preliminary data.</text>
</comment>
<evidence type="ECO:0000259" key="1">
    <source>
        <dbReference type="PROSITE" id="PS51186"/>
    </source>
</evidence>
<dbReference type="Pfam" id="PF00583">
    <property type="entry name" value="Acetyltransf_1"/>
    <property type="match status" value="1"/>
</dbReference>
<protein>
    <submittedName>
        <fullName evidence="2">GNAT family N-acetyltransferase</fullName>
    </submittedName>
</protein>
<dbReference type="Gene3D" id="3.40.630.30">
    <property type="match status" value="1"/>
</dbReference>
<keyword evidence="3" id="KW-1185">Reference proteome</keyword>
<dbReference type="InterPro" id="IPR016181">
    <property type="entry name" value="Acyl_CoA_acyltransferase"/>
</dbReference>
<name>A0ABS7ZUS1_9GAMM</name>
<dbReference type="SUPFAM" id="SSF55729">
    <property type="entry name" value="Acyl-CoA N-acyltransferases (Nat)"/>
    <property type="match status" value="1"/>
</dbReference>
<feature type="domain" description="N-acetyltransferase" evidence="1">
    <location>
        <begin position="4"/>
        <end position="155"/>
    </location>
</feature>
<dbReference type="CDD" id="cd04301">
    <property type="entry name" value="NAT_SF"/>
    <property type="match status" value="1"/>
</dbReference>
<gene>
    <name evidence="2" type="ORF">I9W95_18125</name>
</gene>
<evidence type="ECO:0000313" key="2">
    <source>
        <dbReference type="EMBL" id="MCA6065518.1"/>
    </source>
</evidence>
<dbReference type="EMBL" id="JAEDAH010000106">
    <property type="protein sequence ID" value="MCA6065518.1"/>
    <property type="molecule type" value="Genomic_DNA"/>
</dbReference>
<sequence length="156" mass="17891">MPEIRILPLQQRPQVLDDIAQWHFNEWQSLYPQDSLQDFRTDLASTMSGDILPSTWLLLVDDEVVATASLLRHDLSSYPQLSPWLANVFVLPQWRGRGLAKRLIRQVMANAWQAGVAKLYLFTEDQTALYQSLGWCLWQEDQHQGKAISVMTAQPG</sequence>
<dbReference type="PANTHER" id="PTHR13538:SF4">
    <property type="entry name" value="N-ALPHA-ACETYLTRANSFERASE 80"/>
    <property type="match status" value="1"/>
</dbReference>
<dbReference type="InterPro" id="IPR039840">
    <property type="entry name" value="NAA80"/>
</dbReference>
<dbReference type="RefSeq" id="WP_225677515.1">
    <property type="nucleotide sequence ID" value="NZ_JAEDAH010000106.1"/>
</dbReference>
<evidence type="ECO:0000313" key="3">
    <source>
        <dbReference type="Proteomes" id="UP000714380"/>
    </source>
</evidence>
<organism evidence="2 3">
    <name type="scientific">Thalassolituus marinus</name>
    <dbReference type="NCBI Taxonomy" id="671053"/>
    <lineage>
        <taxon>Bacteria</taxon>
        <taxon>Pseudomonadati</taxon>
        <taxon>Pseudomonadota</taxon>
        <taxon>Gammaproteobacteria</taxon>
        <taxon>Oceanospirillales</taxon>
        <taxon>Oceanospirillaceae</taxon>
        <taxon>Thalassolituus</taxon>
    </lineage>
</organism>
<proteinExistence type="predicted"/>
<dbReference type="PANTHER" id="PTHR13538">
    <property type="entry name" value="N-ACETYLTRANSFERASE 6"/>
    <property type="match status" value="1"/>
</dbReference>